<dbReference type="PANTHER" id="PTHR35569:SF1">
    <property type="entry name" value="CYANAMIDE HYDRATASE DDI2-RELATED"/>
    <property type="match status" value="1"/>
</dbReference>
<dbReference type="PANTHER" id="PTHR35569">
    <property type="entry name" value="CYANAMIDE HYDRATASE DDI2-RELATED"/>
    <property type="match status" value="1"/>
</dbReference>
<organism evidence="1 2">
    <name type="scientific">Paraphaeosphaeria minitans</name>
    <dbReference type="NCBI Taxonomy" id="565426"/>
    <lineage>
        <taxon>Eukaryota</taxon>
        <taxon>Fungi</taxon>
        <taxon>Dikarya</taxon>
        <taxon>Ascomycota</taxon>
        <taxon>Pezizomycotina</taxon>
        <taxon>Dothideomycetes</taxon>
        <taxon>Pleosporomycetidae</taxon>
        <taxon>Pleosporales</taxon>
        <taxon>Massarineae</taxon>
        <taxon>Didymosphaeriaceae</taxon>
        <taxon>Paraphaeosphaeria</taxon>
    </lineage>
</organism>
<dbReference type="AlphaFoldDB" id="A0A9P6GKZ6"/>
<gene>
    <name evidence="1" type="ORF">PMIN01_05451</name>
</gene>
<reference evidence="1" key="1">
    <citation type="journal article" date="2020" name="Mol. Plant Microbe Interact.">
        <title>Genome Sequence of the Biocontrol Agent Coniothyrium minitans strain Conio (IMI 134523).</title>
        <authorList>
            <person name="Patel D."/>
            <person name="Shittu T.A."/>
            <person name="Baroncelli R."/>
            <person name="Muthumeenakshi S."/>
            <person name="Osborne T.H."/>
            <person name="Janganan T.K."/>
            <person name="Sreenivasaprasad S."/>
        </authorList>
    </citation>
    <scope>NUCLEOTIDE SEQUENCE</scope>
    <source>
        <strain evidence="1">Conio</strain>
    </source>
</reference>
<name>A0A9P6GKZ6_9PLEO</name>
<dbReference type="EMBL" id="WJXW01000004">
    <property type="protein sequence ID" value="KAF9737672.1"/>
    <property type="molecule type" value="Genomic_DNA"/>
</dbReference>
<accession>A0A9P6GKZ6</accession>
<proteinExistence type="predicted"/>
<dbReference type="SUPFAM" id="SSF109604">
    <property type="entry name" value="HD-domain/PDEase-like"/>
    <property type="match status" value="1"/>
</dbReference>
<sequence length="249" mass="26912">MVAISHLLTRVIAGIPVPNNPLINSSIALARAALPDQGYNHVMRSWLNGQAIINNLPAANRSRIDQEAFAIATILHDLGWSNDTAYNSPDKRFEIDGAIAARTFLQTHGGPAWRSPHRLQLVFDIIALHTTASIARHKQPEVAIASAGILAELLGPDAARDSFGELVTVGRAQWEDVSRAYPRDGIKGYFNGVMVGLCVKKPGTTWDNLVSDYGEVLVEGFNRTGHRTVDATQMGLGDWVGGEGGREGE</sequence>
<comment type="caution">
    <text evidence="1">The sequence shown here is derived from an EMBL/GenBank/DDBJ whole genome shotgun (WGS) entry which is preliminary data.</text>
</comment>
<dbReference type="OrthoDB" id="2378324at2759"/>
<evidence type="ECO:0000313" key="2">
    <source>
        <dbReference type="Proteomes" id="UP000756921"/>
    </source>
</evidence>
<protein>
    <submittedName>
        <fullName evidence="1">Metal dependent phosphohydrolase</fullName>
    </submittedName>
</protein>
<dbReference type="Gene3D" id="1.10.3210.10">
    <property type="entry name" value="Hypothetical protein af1432"/>
    <property type="match status" value="1"/>
</dbReference>
<dbReference type="Proteomes" id="UP000756921">
    <property type="component" value="Unassembled WGS sequence"/>
</dbReference>
<keyword evidence="2" id="KW-1185">Reference proteome</keyword>
<evidence type="ECO:0000313" key="1">
    <source>
        <dbReference type="EMBL" id="KAF9737672.1"/>
    </source>
</evidence>